<reference evidence="1 2" key="1">
    <citation type="submission" date="2021-08" db="EMBL/GenBank/DDBJ databases">
        <authorList>
            <person name="Peeters C."/>
        </authorList>
    </citation>
    <scope>NUCLEOTIDE SEQUENCE [LARGE SCALE GENOMIC DNA]</scope>
    <source>
        <strain evidence="1 2">LMG 23992</strain>
    </source>
</reference>
<gene>
    <name evidence="1" type="ORF">LMG23992_01469</name>
</gene>
<evidence type="ECO:0008006" key="3">
    <source>
        <dbReference type="Google" id="ProtNLM"/>
    </source>
</evidence>
<dbReference type="Proteomes" id="UP000727654">
    <property type="component" value="Unassembled WGS sequence"/>
</dbReference>
<accession>A0ABM8WRN4</accession>
<dbReference type="EMBL" id="CAJZAI010000003">
    <property type="protein sequence ID" value="CAG9170119.1"/>
    <property type="molecule type" value="Genomic_DNA"/>
</dbReference>
<sequence>MRVLVIKQASDLQALATRLTGTKTTGSATLERVQALNPHVDFNRIEPGTVLLLPDAPDLKAPDKDTHTLDGDTFEVLVKQTADGFKAASARLREATESFAADRSAVASVVKTAAVKRLIESDPLLKKQLDAAGEEAGAEQKRMQEAAKHLETLEKVASDAWQELGKLLR</sequence>
<comment type="caution">
    <text evidence="1">The sequence shown here is derived from an EMBL/GenBank/DDBJ whole genome shotgun (WGS) entry which is preliminary data.</text>
</comment>
<organism evidence="1 2">
    <name type="scientific">Cupriavidus laharis</name>
    <dbReference type="NCBI Taxonomy" id="151654"/>
    <lineage>
        <taxon>Bacteria</taxon>
        <taxon>Pseudomonadati</taxon>
        <taxon>Pseudomonadota</taxon>
        <taxon>Betaproteobacteria</taxon>
        <taxon>Burkholderiales</taxon>
        <taxon>Burkholderiaceae</taxon>
        <taxon>Cupriavidus</taxon>
    </lineage>
</organism>
<dbReference type="RefSeq" id="WP_224079136.1">
    <property type="nucleotide sequence ID" value="NZ_CAJZAI010000003.1"/>
</dbReference>
<keyword evidence="2" id="KW-1185">Reference proteome</keyword>
<protein>
    <recommendedName>
        <fullName evidence="3">LysM domain-containing protein</fullName>
    </recommendedName>
</protein>
<evidence type="ECO:0000313" key="2">
    <source>
        <dbReference type="Proteomes" id="UP000727654"/>
    </source>
</evidence>
<proteinExistence type="predicted"/>
<evidence type="ECO:0000313" key="1">
    <source>
        <dbReference type="EMBL" id="CAG9170119.1"/>
    </source>
</evidence>
<name>A0ABM8WRN4_9BURK</name>